<dbReference type="InterPro" id="IPR001723">
    <property type="entry name" value="Nuclear_hrmn_rcpt"/>
</dbReference>
<evidence type="ECO:0000256" key="6">
    <source>
        <dbReference type="ARBA" id="ARBA00023163"/>
    </source>
</evidence>
<keyword evidence="7" id="KW-0675">Receptor</keyword>
<dbReference type="GO" id="GO:0003677">
    <property type="term" value="F:DNA binding"/>
    <property type="evidence" value="ECO:0007669"/>
    <property type="project" value="UniProtKB-KW"/>
</dbReference>
<keyword evidence="8" id="KW-0539">Nucleus</keyword>
<dbReference type="PROSITE" id="PS51843">
    <property type="entry name" value="NR_LBD"/>
    <property type="match status" value="1"/>
</dbReference>
<evidence type="ECO:0000256" key="4">
    <source>
        <dbReference type="ARBA" id="ARBA00023015"/>
    </source>
</evidence>
<dbReference type="InterPro" id="IPR035500">
    <property type="entry name" value="NHR-like_dom_sf"/>
</dbReference>
<reference evidence="10 11" key="1">
    <citation type="journal article" date="2019" name="Sci. Data">
        <title>Hybrid genome assembly and annotation of Danionella translucida.</title>
        <authorList>
            <person name="Kadobianskyi M."/>
            <person name="Schulze L."/>
            <person name="Schuelke M."/>
            <person name="Judkewitz B."/>
        </authorList>
    </citation>
    <scope>NUCLEOTIDE SEQUENCE [LARGE SCALE GENOMIC DNA]</scope>
    <source>
        <strain evidence="10 11">Bolton</strain>
    </source>
</reference>
<keyword evidence="6" id="KW-0804">Transcription</keyword>
<dbReference type="STRING" id="623744.A0A553N2J3"/>
<proteinExistence type="predicted"/>
<evidence type="ECO:0000256" key="1">
    <source>
        <dbReference type="ARBA" id="ARBA00022723"/>
    </source>
</evidence>
<evidence type="ECO:0000256" key="7">
    <source>
        <dbReference type="ARBA" id="ARBA00023170"/>
    </source>
</evidence>
<feature type="domain" description="NR LBD" evidence="9">
    <location>
        <begin position="1"/>
        <end position="243"/>
    </location>
</feature>
<name>A0A553N2J3_9TELE</name>
<keyword evidence="11" id="KW-1185">Reference proteome</keyword>
<keyword evidence="5" id="KW-0238">DNA-binding</keyword>
<dbReference type="PANTHER" id="PTHR48092">
    <property type="entry name" value="KNIRPS-RELATED PROTEIN-RELATED"/>
    <property type="match status" value="1"/>
</dbReference>
<accession>A0A553N2J3</accession>
<dbReference type="SMART" id="SM00430">
    <property type="entry name" value="HOLI"/>
    <property type="match status" value="1"/>
</dbReference>
<keyword evidence="2" id="KW-0863">Zinc-finger</keyword>
<gene>
    <name evidence="10" type="ORF">DNTS_027390</name>
</gene>
<dbReference type="Proteomes" id="UP000316079">
    <property type="component" value="Unassembled WGS sequence"/>
</dbReference>
<evidence type="ECO:0000256" key="3">
    <source>
        <dbReference type="ARBA" id="ARBA00022833"/>
    </source>
</evidence>
<dbReference type="InterPro" id="IPR050200">
    <property type="entry name" value="Nuclear_hormone_rcpt_NR3"/>
</dbReference>
<dbReference type="PRINTS" id="PR00398">
    <property type="entry name" value="STRDHORMONER"/>
</dbReference>
<dbReference type="GO" id="GO:0008270">
    <property type="term" value="F:zinc ion binding"/>
    <property type="evidence" value="ECO:0007669"/>
    <property type="project" value="UniProtKB-KW"/>
</dbReference>
<dbReference type="SUPFAM" id="SSF48508">
    <property type="entry name" value="Nuclear receptor ligand-binding domain"/>
    <property type="match status" value="1"/>
</dbReference>
<evidence type="ECO:0000313" key="11">
    <source>
        <dbReference type="Proteomes" id="UP000316079"/>
    </source>
</evidence>
<evidence type="ECO:0000256" key="2">
    <source>
        <dbReference type="ARBA" id="ARBA00022771"/>
    </source>
</evidence>
<dbReference type="InterPro" id="IPR000536">
    <property type="entry name" value="Nucl_hrmn_rcpt_lig-bd"/>
</dbReference>
<evidence type="ECO:0000256" key="8">
    <source>
        <dbReference type="ARBA" id="ARBA00023242"/>
    </source>
</evidence>
<keyword evidence="1" id="KW-0479">Metal-binding</keyword>
<dbReference type="Pfam" id="PF00104">
    <property type="entry name" value="Hormone_recep"/>
    <property type="match status" value="1"/>
</dbReference>
<evidence type="ECO:0000256" key="5">
    <source>
        <dbReference type="ARBA" id="ARBA00023125"/>
    </source>
</evidence>
<sequence length="244" mass="27288">MLHVGGDKQCPPLGCPVARSAAGDEGPRHAPFKKSFSCFFFPGFSTLSLADQMSLLQSAWMEILILRVVYRSLSFEDKLVYAEDYIMDEDQSKLAGLLDLNNAILQLVKKYKSIKLEKEEFVTLKAIALANSDESHISSAPNTVSVACAIHQSHREPCKHMGPDSMHIEDVEAVQKLQDVLHEALQDYEAGQHAEDPRRAGKLLMTLPLLRQTSTKAVQHFYSIKQDGKVPMHKLFLELLEAKV</sequence>
<keyword evidence="4" id="KW-0805">Transcription regulation</keyword>
<dbReference type="OrthoDB" id="5799427at2759"/>
<dbReference type="AlphaFoldDB" id="A0A553N2J3"/>
<comment type="caution">
    <text evidence="10">The sequence shown here is derived from an EMBL/GenBank/DDBJ whole genome shotgun (WGS) entry which is preliminary data.</text>
</comment>
<evidence type="ECO:0000259" key="9">
    <source>
        <dbReference type="PROSITE" id="PS51843"/>
    </source>
</evidence>
<evidence type="ECO:0000313" key="10">
    <source>
        <dbReference type="EMBL" id="TRY59647.1"/>
    </source>
</evidence>
<keyword evidence="3" id="KW-0862">Zinc</keyword>
<protein>
    <recommendedName>
        <fullName evidence="9">NR LBD domain-containing protein</fullName>
    </recommendedName>
</protein>
<dbReference type="Gene3D" id="1.10.565.10">
    <property type="entry name" value="Retinoid X Receptor"/>
    <property type="match status" value="1"/>
</dbReference>
<dbReference type="EMBL" id="SRMA01027109">
    <property type="protein sequence ID" value="TRY59647.1"/>
    <property type="molecule type" value="Genomic_DNA"/>
</dbReference>
<dbReference type="GO" id="GO:0033993">
    <property type="term" value="P:response to lipid"/>
    <property type="evidence" value="ECO:0007669"/>
    <property type="project" value="UniProtKB-ARBA"/>
</dbReference>
<dbReference type="GO" id="GO:0042562">
    <property type="term" value="F:hormone binding"/>
    <property type="evidence" value="ECO:0007669"/>
    <property type="project" value="UniProtKB-ARBA"/>
</dbReference>
<organism evidence="10 11">
    <name type="scientific">Danionella cerebrum</name>
    <dbReference type="NCBI Taxonomy" id="2873325"/>
    <lineage>
        <taxon>Eukaryota</taxon>
        <taxon>Metazoa</taxon>
        <taxon>Chordata</taxon>
        <taxon>Craniata</taxon>
        <taxon>Vertebrata</taxon>
        <taxon>Euteleostomi</taxon>
        <taxon>Actinopterygii</taxon>
        <taxon>Neopterygii</taxon>
        <taxon>Teleostei</taxon>
        <taxon>Ostariophysi</taxon>
        <taxon>Cypriniformes</taxon>
        <taxon>Danionidae</taxon>
        <taxon>Danioninae</taxon>
        <taxon>Danionella</taxon>
    </lineage>
</organism>